<protein>
    <submittedName>
        <fullName evidence="1">Uncharacterized protein</fullName>
    </submittedName>
</protein>
<reference evidence="1 2" key="1">
    <citation type="submission" date="2015-07" db="EMBL/GenBank/DDBJ databases">
        <title>Comparative genomics of the Sigatoka disease complex on banana suggests a link between parallel evolutionary changes in Pseudocercospora fijiensis and Pseudocercospora eumusae and increased virulence on the banana host.</title>
        <authorList>
            <person name="Chang T.-C."/>
            <person name="Salvucci A."/>
            <person name="Crous P.W."/>
            <person name="Stergiopoulos I."/>
        </authorList>
    </citation>
    <scope>NUCLEOTIDE SEQUENCE [LARGE SCALE GENOMIC DNA]</scope>
    <source>
        <strain evidence="1 2">CBS 116634</strain>
    </source>
</reference>
<sequence>MVDDTANDPDILDDQLWALMQDERHKLLKTIRINRGALFSYYAEDIGWDESESNRFRRHKMHLRRRPGVKSGDDFITASNHLSPGGSTKALPRRLARTSSAKLDPSLLNASHSLIDLRPCCASPRLGPFFIPAVTAMSFAYPPRFLKYLFSSTKERDAAKTSILKPGFYGEFPRSFGLYYECLGDDFLSLHFYISDLIEAAGQPRDDLYAISYHKGPGMKQMTLYSTAEHGSLPLAIATTEKRYGNAISVKLPGTDSGPPRGAIIHRNGLVGSVYSFSIDGINSSSGRAKAGRGLVLLCPGDEVVATWKEGSVPNREYRLASFRFEDEEAAQKMGEYGNLLVVCAFLAVCQQGGAIECTMTWQEEKSLERSNYLPKVTSK</sequence>
<gene>
    <name evidence="1" type="ORF">AC579_5786</name>
</gene>
<dbReference type="OrthoDB" id="3431997at2759"/>
<comment type="caution">
    <text evidence="1">The sequence shown here is derived from an EMBL/GenBank/DDBJ whole genome shotgun (WGS) entry which is preliminary data.</text>
</comment>
<keyword evidence="2" id="KW-1185">Reference proteome</keyword>
<dbReference type="AlphaFoldDB" id="A0A139IRA9"/>
<organism evidence="1 2">
    <name type="scientific">Pseudocercospora musae</name>
    <dbReference type="NCBI Taxonomy" id="113226"/>
    <lineage>
        <taxon>Eukaryota</taxon>
        <taxon>Fungi</taxon>
        <taxon>Dikarya</taxon>
        <taxon>Ascomycota</taxon>
        <taxon>Pezizomycotina</taxon>
        <taxon>Dothideomycetes</taxon>
        <taxon>Dothideomycetidae</taxon>
        <taxon>Mycosphaerellales</taxon>
        <taxon>Mycosphaerellaceae</taxon>
        <taxon>Pseudocercospora</taxon>
    </lineage>
</organism>
<accession>A0A139IRA9</accession>
<evidence type="ECO:0000313" key="1">
    <source>
        <dbReference type="EMBL" id="KXT17215.1"/>
    </source>
</evidence>
<dbReference type="EMBL" id="LFZO01000023">
    <property type="protein sequence ID" value="KXT17215.1"/>
    <property type="molecule type" value="Genomic_DNA"/>
</dbReference>
<dbReference type="Proteomes" id="UP000073492">
    <property type="component" value="Unassembled WGS sequence"/>
</dbReference>
<name>A0A139IRA9_9PEZI</name>
<proteinExistence type="predicted"/>
<evidence type="ECO:0000313" key="2">
    <source>
        <dbReference type="Proteomes" id="UP000073492"/>
    </source>
</evidence>